<comment type="caution">
    <text evidence="5">The sequence shown here is derived from an EMBL/GenBank/DDBJ whole genome shotgun (WGS) entry which is preliminary data.</text>
</comment>
<dbReference type="PRINTS" id="PR00033">
    <property type="entry name" value="HTHASNC"/>
</dbReference>
<gene>
    <name evidence="5" type="ORF">I5E68_10840</name>
</gene>
<dbReference type="EMBL" id="JADZGI010000001">
    <property type="protein sequence ID" value="MBH0113445.1"/>
    <property type="molecule type" value="Genomic_DNA"/>
</dbReference>
<dbReference type="InterPro" id="IPR019888">
    <property type="entry name" value="Tscrpt_reg_AsnC-like"/>
</dbReference>
<dbReference type="Proteomes" id="UP000617634">
    <property type="component" value="Unassembled WGS sequence"/>
</dbReference>
<dbReference type="Pfam" id="PF01037">
    <property type="entry name" value="AsnC_trans_reg"/>
    <property type="match status" value="1"/>
</dbReference>
<dbReference type="SMART" id="SM00344">
    <property type="entry name" value="HTH_ASNC"/>
    <property type="match status" value="1"/>
</dbReference>
<name>A0A931HCC6_9SPHN</name>
<dbReference type="RefSeq" id="WP_197163656.1">
    <property type="nucleotide sequence ID" value="NZ_JADZGI010000001.1"/>
</dbReference>
<evidence type="ECO:0000256" key="1">
    <source>
        <dbReference type="ARBA" id="ARBA00023015"/>
    </source>
</evidence>
<dbReference type="Gene3D" id="1.10.10.10">
    <property type="entry name" value="Winged helix-like DNA-binding domain superfamily/Winged helix DNA-binding domain"/>
    <property type="match status" value="1"/>
</dbReference>
<keyword evidence="3" id="KW-0804">Transcription</keyword>
<evidence type="ECO:0000313" key="6">
    <source>
        <dbReference type="Proteomes" id="UP000617634"/>
    </source>
</evidence>
<dbReference type="AlphaFoldDB" id="A0A931HCC6"/>
<evidence type="ECO:0000259" key="4">
    <source>
        <dbReference type="PROSITE" id="PS50956"/>
    </source>
</evidence>
<feature type="domain" description="HTH asnC-type" evidence="4">
    <location>
        <begin position="4"/>
        <end position="78"/>
    </location>
</feature>
<dbReference type="InterPro" id="IPR019887">
    <property type="entry name" value="Tscrpt_reg_AsnC/Lrp_C"/>
</dbReference>
<dbReference type="SUPFAM" id="SSF54909">
    <property type="entry name" value="Dimeric alpha+beta barrel"/>
    <property type="match status" value="1"/>
</dbReference>
<keyword evidence="6" id="KW-1185">Reference proteome</keyword>
<dbReference type="PANTHER" id="PTHR30154">
    <property type="entry name" value="LEUCINE-RESPONSIVE REGULATORY PROTEIN"/>
    <property type="match status" value="1"/>
</dbReference>
<reference evidence="5" key="1">
    <citation type="submission" date="2020-11" db="EMBL/GenBank/DDBJ databases">
        <title>Novosphingobium aureum sp. nov., a marine bacterium isolated from sediment of a salt flat.</title>
        <authorList>
            <person name="Yoo Y."/>
            <person name="Kim J.-J."/>
        </authorList>
    </citation>
    <scope>NUCLEOTIDE SEQUENCE</scope>
    <source>
        <strain evidence="5">YJ-S2-02</strain>
    </source>
</reference>
<evidence type="ECO:0000256" key="2">
    <source>
        <dbReference type="ARBA" id="ARBA00023125"/>
    </source>
</evidence>
<accession>A0A931HCC6</accession>
<dbReference type="InterPro" id="IPR036390">
    <property type="entry name" value="WH_DNA-bd_sf"/>
</dbReference>
<protein>
    <submittedName>
        <fullName evidence="5">Lrp/AsnC family transcriptional regulator</fullName>
    </submittedName>
</protein>
<dbReference type="GO" id="GO:0043565">
    <property type="term" value="F:sequence-specific DNA binding"/>
    <property type="evidence" value="ECO:0007669"/>
    <property type="project" value="InterPro"/>
</dbReference>
<dbReference type="InterPro" id="IPR036388">
    <property type="entry name" value="WH-like_DNA-bd_sf"/>
</dbReference>
<dbReference type="Gene3D" id="3.30.70.920">
    <property type="match status" value="1"/>
</dbReference>
<dbReference type="InterPro" id="IPR000485">
    <property type="entry name" value="AsnC-type_HTH_dom"/>
</dbReference>
<dbReference type="GO" id="GO:0005829">
    <property type="term" value="C:cytosol"/>
    <property type="evidence" value="ECO:0007669"/>
    <property type="project" value="TreeGrafter"/>
</dbReference>
<sequence length="142" mass="15514">MISLDKLDHSLIGILRTDGRAPVSKIAQILGVSRATVQTRLDRLVQSGAILGFTIRAQEEAPSGAIRAIMLVEVEGRSTDAVIRLLRGIREIHALHTTNGAWDLVAEIVSPTLPDFDRVLREVRMIEGVLNSETSILLRSLA</sequence>
<evidence type="ECO:0000313" key="5">
    <source>
        <dbReference type="EMBL" id="MBH0113445.1"/>
    </source>
</evidence>
<dbReference type="Pfam" id="PF13404">
    <property type="entry name" value="HTH_AsnC-type"/>
    <property type="match status" value="1"/>
</dbReference>
<dbReference type="PANTHER" id="PTHR30154:SF53">
    <property type="entry name" value="HTH-TYPE TRANSCRIPTIONAL REGULATOR LRPC"/>
    <property type="match status" value="1"/>
</dbReference>
<dbReference type="SUPFAM" id="SSF46785">
    <property type="entry name" value="Winged helix' DNA-binding domain"/>
    <property type="match status" value="1"/>
</dbReference>
<proteinExistence type="predicted"/>
<organism evidence="5 6">
    <name type="scientific">Novosphingobium aureum</name>
    <dbReference type="NCBI Taxonomy" id="2792964"/>
    <lineage>
        <taxon>Bacteria</taxon>
        <taxon>Pseudomonadati</taxon>
        <taxon>Pseudomonadota</taxon>
        <taxon>Alphaproteobacteria</taxon>
        <taxon>Sphingomonadales</taxon>
        <taxon>Sphingomonadaceae</taxon>
        <taxon>Novosphingobium</taxon>
    </lineage>
</organism>
<dbReference type="InterPro" id="IPR011008">
    <property type="entry name" value="Dimeric_a/b-barrel"/>
</dbReference>
<dbReference type="GO" id="GO:0043200">
    <property type="term" value="P:response to amino acid"/>
    <property type="evidence" value="ECO:0007669"/>
    <property type="project" value="TreeGrafter"/>
</dbReference>
<keyword evidence="2" id="KW-0238">DNA-binding</keyword>
<keyword evidence="1" id="KW-0805">Transcription regulation</keyword>
<dbReference type="PROSITE" id="PS50956">
    <property type="entry name" value="HTH_ASNC_2"/>
    <property type="match status" value="1"/>
</dbReference>
<evidence type="ECO:0000256" key="3">
    <source>
        <dbReference type="ARBA" id="ARBA00023163"/>
    </source>
</evidence>